<sequence>MLTALSIRDVVLIEALDLDFRGGLGVLTGETGAGKSILLDALGLTLGARGDTGLVRQGAGRAVVTATFAPPVQDGALVAQLGDSGVTVEPGEPLMVRRIVNGDGGSRAFVNDQPVSAGLLRELAQDLVEIHGQHDERGLLNSRGHRALLDSYGKIDTTGVADAYREWRAAEARLAEARAEQDAAERDREWLEHAVGELDALAPQPGEEAELAEARATMQRGEKIADDLQAIADLLEGSDGGLARLRQAARILDRVSGDHEALGEALAAIDRAIIEGATAQEKVDEAADALAFDPASLDAAETRLFDLRGLARKHQVQPDDLSELAASLSARLARIEGGGEGIAALERDAAAAVDAYREAAHALHQARLRAAERLDAAVAAELKPLKLDAARFRTQVEALAEDQWSATGIDKVAFEISTNPGAPFGPLIKIASGGELSRFILALKVALAEEGGARTLIFDEIDRGVGGAVASAIGERLARLAGDAQVLVVTHSPQVAARGNQHLLIAKSHDGTVTRTGVTPLDEAARREEIARMLSGAEITDEARAQAERLLAA</sequence>
<dbReference type="AlphaFoldDB" id="A0A8T4IJC0"/>
<evidence type="ECO:0000256" key="4">
    <source>
        <dbReference type="ARBA" id="ARBA00022741"/>
    </source>
</evidence>
<dbReference type="GO" id="GO:0043590">
    <property type="term" value="C:bacterial nucleoid"/>
    <property type="evidence" value="ECO:0007669"/>
    <property type="project" value="TreeGrafter"/>
</dbReference>
<keyword evidence="6" id="KW-0067">ATP-binding</keyword>
<feature type="domain" description="RecF/RecN/SMC N-terminal" evidence="11">
    <location>
        <begin position="14"/>
        <end position="512"/>
    </location>
</feature>
<keyword evidence="10" id="KW-0175">Coiled coil</keyword>
<keyword evidence="4" id="KW-0547">Nucleotide-binding</keyword>
<evidence type="ECO:0000256" key="2">
    <source>
        <dbReference type="ARBA" id="ARBA00009441"/>
    </source>
</evidence>
<dbReference type="PANTHER" id="PTHR11059:SF0">
    <property type="entry name" value="DNA REPAIR PROTEIN RECN"/>
    <property type="match status" value="1"/>
</dbReference>
<dbReference type="Pfam" id="PF02463">
    <property type="entry name" value="SMC_N"/>
    <property type="match status" value="1"/>
</dbReference>
<dbReference type="EMBL" id="JAGRQC010000002">
    <property type="protein sequence ID" value="MBR0552256.1"/>
    <property type="molecule type" value="Genomic_DNA"/>
</dbReference>
<reference evidence="12" key="1">
    <citation type="submission" date="2021-04" db="EMBL/GenBank/DDBJ databases">
        <title>Ouciella asimina sp. nov., isolated from the surface seawater in the hydrothermal field of Okinawa Trough.</title>
        <authorList>
            <person name="Shuang W."/>
        </authorList>
    </citation>
    <scope>NUCLEOTIDE SEQUENCE</scope>
    <source>
        <strain evidence="12">LXI357</strain>
    </source>
</reference>
<evidence type="ECO:0000256" key="6">
    <source>
        <dbReference type="ARBA" id="ARBA00022840"/>
    </source>
</evidence>
<dbReference type="GO" id="GO:0005524">
    <property type="term" value="F:ATP binding"/>
    <property type="evidence" value="ECO:0007669"/>
    <property type="project" value="UniProtKB-KW"/>
</dbReference>
<proteinExistence type="inferred from homology"/>
<evidence type="ECO:0000256" key="3">
    <source>
        <dbReference type="ARBA" id="ARBA00021315"/>
    </source>
</evidence>
<protein>
    <recommendedName>
        <fullName evidence="3 9">DNA repair protein RecN</fullName>
    </recommendedName>
    <alternativeName>
        <fullName evidence="8 9">Recombination protein N</fullName>
    </alternativeName>
</protein>
<keyword evidence="7 9" id="KW-0234">DNA repair</keyword>
<dbReference type="InterPro" id="IPR027417">
    <property type="entry name" value="P-loop_NTPase"/>
</dbReference>
<evidence type="ECO:0000256" key="5">
    <source>
        <dbReference type="ARBA" id="ARBA00022763"/>
    </source>
</evidence>
<organism evidence="12 13">
    <name type="scientific">Stakelama marina</name>
    <dbReference type="NCBI Taxonomy" id="2826939"/>
    <lineage>
        <taxon>Bacteria</taxon>
        <taxon>Pseudomonadati</taxon>
        <taxon>Pseudomonadota</taxon>
        <taxon>Alphaproteobacteria</taxon>
        <taxon>Sphingomonadales</taxon>
        <taxon>Sphingomonadaceae</taxon>
        <taxon>Stakelama</taxon>
    </lineage>
</organism>
<evidence type="ECO:0000256" key="8">
    <source>
        <dbReference type="ARBA" id="ARBA00033408"/>
    </source>
</evidence>
<evidence type="ECO:0000256" key="7">
    <source>
        <dbReference type="ARBA" id="ARBA00023204"/>
    </source>
</evidence>
<dbReference type="GO" id="GO:0006281">
    <property type="term" value="P:DNA repair"/>
    <property type="evidence" value="ECO:0007669"/>
    <property type="project" value="UniProtKB-KW"/>
</dbReference>
<dbReference type="Proteomes" id="UP000676996">
    <property type="component" value="Unassembled WGS sequence"/>
</dbReference>
<dbReference type="GO" id="GO:0009432">
    <property type="term" value="P:SOS response"/>
    <property type="evidence" value="ECO:0007669"/>
    <property type="project" value="TreeGrafter"/>
</dbReference>
<dbReference type="SUPFAM" id="SSF52540">
    <property type="entry name" value="P-loop containing nucleoside triphosphate hydrolases"/>
    <property type="match status" value="2"/>
</dbReference>
<evidence type="ECO:0000313" key="13">
    <source>
        <dbReference type="Proteomes" id="UP000676996"/>
    </source>
</evidence>
<keyword evidence="5 9" id="KW-0227">DNA damage</keyword>
<keyword evidence="13" id="KW-1185">Reference proteome</keyword>
<dbReference type="RefSeq" id="WP_284053548.1">
    <property type="nucleotide sequence ID" value="NZ_JAGRQC010000002.1"/>
</dbReference>
<comment type="function">
    <text evidence="1 9">May be involved in recombinational repair of damaged DNA.</text>
</comment>
<comment type="caution">
    <text evidence="12">The sequence shown here is derived from an EMBL/GenBank/DDBJ whole genome shotgun (WGS) entry which is preliminary data.</text>
</comment>
<dbReference type="NCBIfam" id="TIGR00634">
    <property type="entry name" value="recN"/>
    <property type="match status" value="1"/>
</dbReference>
<feature type="coiled-coil region" evidence="10">
    <location>
        <begin position="160"/>
        <end position="194"/>
    </location>
</feature>
<dbReference type="InterPro" id="IPR004604">
    <property type="entry name" value="DNA_recomb/repair_RecN"/>
</dbReference>
<evidence type="ECO:0000256" key="9">
    <source>
        <dbReference type="PIRNR" id="PIRNR003128"/>
    </source>
</evidence>
<dbReference type="PANTHER" id="PTHR11059">
    <property type="entry name" value="DNA REPAIR PROTEIN RECN"/>
    <property type="match status" value="1"/>
</dbReference>
<dbReference type="PIRSF" id="PIRSF003128">
    <property type="entry name" value="RecN"/>
    <property type="match status" value="1"/>
</dbReference>
<comment type="similarity">
    <text evidence="2 9">Belongs to the RecN family.</text>
</comment>
<dbReference type="InterPro" id="IPR003395">
    <property type="entry name" value="RecF/RecN/SMC_N"/>
</dbReference>
<evidence type="ECO:0000256" key="1">
    <source>
        <dbReference type="ARBA" id="ARBA00003618"/>
    </source>
</evidence>
<accession>A0A8T4IJC0</accession>
<evidence type="ECO:0000313" key="12">
    <source>
        <dbReference type="EMBL" id="MBR0552256.1"/>
    </source>
</evidence>
<evidence type="ECO:0000259" key="11">
    <source>
        <dbReference type="Pfam" id="PF02463"/>
    </source>
</evidence>
<name>A0A8T4IJC0_9SPHN</name>
<dbReference type="FunFam" id="3.40.50.300:FF:000356">
    <property type="entry name" value="DNA repair protein RecN"/>
    <property type="match status" value="1"/>
</dbReference>
<dbReference type="Gene3D" id="3.40.50.300">
    <property type="entry name" value="P-loop containing nucleotide triphosphate hydrolases"/>
    <property type="match status" value="2"/>
</dbReference>
<gene>
    <name evidence="12" type="primary">recN</name>
    <name evidence="12" type="ORF">J7S20_07050</name>
</gene>
<dbReference type="GO" id="GO:0006310">
    <property type="term" value="P:DNA recombination"/>
    <property type="evidence" value="ECO:0007669"/>
    <property type="project" value="InterPro"/>
</dbReference>
<dbReference type="CDD" id="cd03241">
    <property type="entry name" value="ABC_RecN"/>
    <property type="match status" value="2"/>
</dbReference>
<evidence type="ECO:0000256" key="10">
    <source>
        <dbReference type="SAM" id="Coils"/>
    </source>
</evidence>